<name>A0A2N3U7X2_9BACT</name>
<proteinExistence type="predicted"/>
<organism evidence="1 2">
    <name type="scientific">Pontibacter ramchanderi</name>
    <dbReference type="NCBI Taxonomy" id="1179743"/>
    <lineage>
        <taxon>Bacteria</taxon>
        <taxon>Pseudomonadati</taxon>
        <taxon>Bacteroidota</taxon>
        <taxon>Cytophagia</taxon>
        <taxon>Cytophagales</taxon>
        <taxon>Hymenobacteraceae</taxon>
        <taxon>Pontibacter</taxon>
    </lineage>
</organism>
<gene>
    <name evidence="1" type="ORF">BD749_2645</name>
</gene>
<protein>
    <submittedName>
        <fullName evidence="1">Uncharacterized protein</fullName>
    </submittedName>
</protein>
<dbReference type="AlphaFoldDB" id="A0A2N3U7X2"/>
<reference evidence="1 2" key="1">
    <citation type="submission" date="2017-12" db="EMBL/GenBank/DDBJ databases">
        <title>Genomic Encyclopedia of Type Strains, Phase III (KMG-III): the genomes of soil and plant-associated and newly described type strains.</title>
        <authorList>
            <person name="Whitman W."/>
        </authorList>
    </citation>
    <scope>NUCLEOTIDE SEQUENCE [LARGE SCALE GENOMIC DNA]</scope>
    <source>
        <strain evidence="1 2">LP43</strain>
    </source>
</reference>
<comment type="caution">
    <text evidence="1">The sequence shown here is derived from an EMBL/GenBank/DDBJ whole genome shotgun (WGS) entry which is preliminary data.</text>
</comment>
<keyword evidence="2" id="KW-1185">Reference proteome</keyword>
<evidence type="ECO:0000313" key="2">
    <source>
        <dbReference type="Proteomes" id="UP000233782"/>
    </source>
</evidence>
<dbReference type="Proteomes" id="UP000233782">
    <property type="component" value="Unassembled WGS sequence"/>
</dbReference>
<evidence type="ECO:0000313" key="1">
    <source>
        <dbReference type="EMBL" id="PKV62815.1"/>
    </source>
</evidence>
<dbReference type="EMBL" id="PJMU01000003">
    <property type="protein sequence ID" value="PKV62815.1"/>
    <property type="molecule type" value="Genomic_DNA"/>
</dbReference>
<sequence>MFLNMAAENESHHLDESSDEVNKKHLPYANVFALARELKEKVLMLPEYVWYSVKAL</sequence>
<accession>A0A2N3U7X2</accession>